<evidence type="ECO:0000259" key="13">
    <source>
        <dbReference type="PROSITE" id="PS50089"/>
    </source>
</evidence>
<dbReference type="SUPFAM" id="SSF57850">
    <property type="entry name" value="RING/U-box"/>
    <property type="match status" value="1"/>
</dbReference>
<reference evidence="14" key="1">
    <citation type="journal article" date="2020" name="Nature">
        <title>Giant virus diversity and host interactions through global metagenomics.</title>
        <authorList>
            <person name="Schulz F."/>
            <person name="Roux S."/>
            <person name="Paez-Espino D."/>
            <person name="Jungbluth S."/>
            <person name="Walsh D.A."/>
            <person name="Denef V.J."/>
            <person name="McMahon K.D."/>
            <person name="Konstantinidis K.T."/>
            <person name="Eloe-Fadrosh E.A."/>
            <person name="Kyrpides N.C."/>
            <person name="Woyke T."/>
        </authorList>
    </citation>
    <scope>NUCLEOTIDE SEQUENCE</scope>
    <source>
        <strain evidence="14">GVMAG-M-3300013004-44</strain>
    </source>
</reference>
<evidence type="ECO:0000256" key="9">
    <source>
        <dbReference type="ARBA" id="ARBA00022833"/>
    </source>
</evidence>
<keyword evidence="9" id="KW-0862">Zinc</keyword>
<comment type="catalytic activity">
    <reaction evidence="1">
        <text>S-ubiquitinyl-[E2 ubiquitin-conjugating enzyme]-L-cysteine + [acceptor protein]-L-lysine = [E2 ubiquitin-conjugating enzyme]-L-cysteine + N(6)-ubiquitinyl-[acceptor protein]-L-lysine.</text>
        <dbReference type="EC" id="2.3.2.27"/>
    </reaction>
</comment>
<protein>
    <recommendedName>
        <fullName evidence="3">RING-type E3 ubiquitin transferase</fullName>
        <ecNumber evidence="3">2.3.2.27</ecNumber>
    </recommendedName>
</protein>
<dbReference type="EMBL" id="MN739161">
    <property type="protein sequence ID" value="QHS91433.1"/>
    <property type="molecule type" value="Genomic_DNA"/>
</dbReference>
<dbReference type="GO" id="GO:0016567">
    <property type="term" value="P:protein ubiquitination"/>
    <property type="evidence" value="ECO:0007669"/>
    <property type="project" value="TreeGrafter"/>
</dbReference>
<proteinExistence type="predicted"/>
<dbReference type="EC" id="2.3.2.27" evidence="3"/>
<sequence length="106" mass="12779">MEINSEGYHVQEEKEECIICLDEVENEWRELECQHRYHKQCIENWIKVKAKCPLCMKKINDTREERNRIDINDPRLEEIHMIGIKRFIIYMCCVIILLIIVVISSS</sequence>
<evidence type="ECO:0000256" key="5">
    <source>
        <dbReference type="ARBA" id="ARBA00022692"/>
    </source>
</evidence>
<evidence type="ECO:0000256" key="2">
    <source>
        <dbReference type="ARBA" id="ARBA00004141"/>
    </source>
</evidence>
<keyword evidence="10 12" id="KW-1133">Transmembrane helix</keyword>
<keyword evidence="6" id="KW-0479">Metal-binding</keyword>
<evidence type="ECO:0000256" key="1">
    <source>
        <dbReference type="ARBA" id="ARBA00000900"/>
    </source>
</evidence>
<evidence type="ECO:0000256" key="3">
    <source>
        <dbReference type="ARBA" id="ARBA00012483"/>
    </source>
</evidence>
<comment type="subcellular location">
    <subcellularLocation>
        <location evidence="2">Membrane</location>
        <topology evidence="2">Multi-pass membrane protein</topology>
    </subcellularLocation>
</comment>
<evidence type="ECO:0000256" key="12">
    <source>
        <dbReference type="SAM" id="Phobius"/>
    </source>
</evidence>
<dbReference type="PANTHER" id="PTHR45977">
    <property type="entry name" value="TARGET OF ERK KINASE MPK-1"/>
    <property type="match status" value="1"/>
</dbReference>
<evidence type="ECO:0000256" key="11">
    <source>
        <dbReference type="ARBA" id="ARBA00023136"/>
    </source>
</evidence>
<evidence type="ECO:0000256" key="6">
    <source>
        <dbReference type="ARBA" id="ARBA00022723"/>
    </source>
</evidence>
<dbReference type="SMART" id="SM00184">
    <property type="entry name" value="RING"/>
    <property type="match status" value="1"/>
</dbReference>
<dbReference type="InterPro" id="IPR013083">
    <property type="entry name" value="Znf_RING/FYVE/PHD"/>
</dbReference>
<dbReference type="GO" id="GO:0006511">
    <property type="term" value="P:ubiquitin-dependent protein catabolic process"/>
    <property type="evidence" value="ECO:0007669"/>
    <property type="project" value="TreeGrafter"/>
</dbReference>
<keyword evidence="4" id="KW-0808">Transferase</keyword>
<keyword evidence="7" id="KW-0863">Zinc-finger</keyword>
<accession>A0A6C0BJC2</accession>
<dbReference type="InterPro" id="IPR001841">
    <property type="entry name" value="Znf_RING"/>
</dbReference>
<name>A0A6C0BJC2_9ZZZZ</name>
<dbReference type="GO" id="GO:0016020">
    <property type="term" value="C:membrane"/>
    <property type="evidence" value="ECO:0007669"/>
    <property type="project" value="UniProtKB-SubCell"/>
</dbReference>
<dbReference type="GO" id="GO:0008270">
    <property type="term" value="F:zinc ion binding"/>
    <property type="evidence" value="ECO:0007669"/>
    <property type="project" value="UniProtKB-KW"/>
</dbReference>
<evidence type="ECO:0000256" key="7">
    <source>
        <dbReference type="ARBA" id="ARBA00022771"/>
    </source>
</evidence>
<organism evidence="14">
    <name type="scientific">viral metagenome</name>
    <dbReference type="NCBI Taxonomy" id="1070528"/>
    <lineage>
        <taxon>unclassified sequences</taxon>
        <taxon>metagenomes</taxon>
        <taxon>organismal metagenomes</taxon>
    </lineage>
</organism>
<evidence type="ECO:0000313" key="14">
    <source>
        <dbReference type="EMBL" id="QHS91433.1"/>
    </source>
</evidence>
<keyword evidence="11 12" id="KW-0472">Membrane</keyword>
<evidence type="ECO:0000256" key="8">
    <source>
        <dbReference type="ARBA" id="ARBA00022786"/>
    </source>
</evidence>
<evidence type="ECO:0000256" key="10">
    <source>
        <dbReference type="ARBA" id="ARBA00022989"/>
    </source>
</evidence>
<dbReference type="Gene3D" id="3.30.40.10">
    <property type="entry name" value="Zinc/RING finger domain, C3HC4 (zinc finger)"/>
    <property type="match status" value="1"/>
</dbReference>
<feature type="domain" description="RING-type" evidence="13">
    <location>
        <begin position="17"/>
        <end position="55"/>
    </location>
</feature>
<dbReference type="PANTHER" id="PTHR45977:SF4">
    <property type="entry name" value="RING-TYPE DOMAIN-CONTAINING PROTEIN"/>
    <property type="match status" value="1"/>
</dbReference>
<dbReference type="AlphaFoldDB" id="A0A6C0BJC2"/>
<dbReference type="Pfam" id="PF13639">
    <property type="entry name" value="zf-RING_2"/>
    <property type="match status" value="1"/>
</dbReference>
<keyword evidence="8" id="KW-0833">Ubl conjugation pathway</keyword>
<evidence type="ECO:0000256" key="4">
    <source>
        <dbReference type="ARBA" id="ARBA00022679"/>
    </source>
</evidence>
<feature type="transmembrane region" description="Helical" evidence="12">
    <location>
        <begin position="87"/>
        <end position="105"/>
    </location>
</feature>
<dbReference type="PROSITE" id="PS50089">
    <property type="entry name" value="ZF_RING_2"/>
    <property type="match status" value="1"/>
</dbReference>
<dbReference type="GO" id="GO:0061630">
    <property type="term" value="F:ubiquitin protein ligase activity"/>
    <property type="evidence" value="ECO:0007669"/>
    <property type="project" value="UniProtKB-EC"/>
</dbReference>
<keyword evidence="5 12" id="KW-0812">Transmembrane</keyword>